<name>A0A1I0DHW7_9FIRM</name>
<evidence type="ECO:0000313" key="3">
    <source>
        <dbReference type="Proteomes" id="UP000198508"/>
    </source>
</evidence>
<dbReference type="GeneID" id="93281667"/>
<dbReference type="EMBL" id="FOIM01000004">
    <property type="protein sequence ID" value="SET31820.1"/>
    <property type="molecule type" value="Genomic_DNA"/>
</dbReference>
<evidence type="ECO:0000313" key="2">
    <source>
        <dbReference type="EMBL" id="SET31820.1"/>
    </source>
</evidence>
<dbReference type="RefSeq" id="WP_166434354.1">
    <property type="nucleotide sequence ID" value="NZ_CABJCG010000015.1"/>
</dbReference>
<protein>
    <submittedName>
        <fullName evidence="2">Uncharacterized protein</fullName>
    </submittedName>
</protein>
<proteinExistence type="predicted"/>
<keyword evidence="1" id="KW-0812">Transmembrane</keyword>
<evidence type="ECO:0000256" key="1">
    <source>
        <dbReference type="SAM" id="Phobius"/>
    </source>
</evidence>
<dbReference type="Proteomes" id="UP000198508">
    <property type="component" value="Unassembled WGS sequence"/>
</dbReference>
<accession>A0A1I0DHW7</accession>
<keyword evidence="1" id="KW-1133">Transmembrane helix</keyword>
<gene>
    <name evidence="2" type="ORF">SAMN05216313_104198</name>
</gene>
<sequence>MMNQTLKRAVISAVIFAVVYLGAGLVTQMPAYDGLVKTLEFMSGIIAAGCYWIGSK</sequence>
<organism evidence="2 3">
    <name type="scientific">Enterocloster lavalensis</name>
    <dbReference type="NCBI Taxonomy" id="460384"/>
    <lineage>
        <taxon>Bacteria</taxon>
        <taxon>Bacillati</taxon>
        <taxon>Bacillota</taxon>
        <taxon>Clostridia</taxon>
        <taxon>Lachnospirales</taxon>
        <taxon>Lachnospiraceae</taxon>
        <taxon>Enterocloster</taxon>
    </lineage>
</organism>
<reference evidence="3" key="1">
    <citation type="submission" date="2016-10" db="EMBL/GenBank/DDBJ databases">
        <authorList>
            <person name="Varghese N."/>
            <person name="Submissions S."/>
        </authorList>
    </citation>
    <scope>NUCLEOTIDE SEQUENCE [LARGE SCALE GENOMIC DNA]</scope>
    <source>
        <strain evidence="3">NLAE-zl-G277</strain>
    </source>
</reference>
<dbReference type="AlphaFoldDB" id="A0A1I0DHW7"/>
<keyword evidence="3" id="KW-1185">Reference proteome</keyword>
<keyword evidence="1" id="KW-0472">Membrane</keyword>
<feature type="transmembrane region" description="Helical" evidence="1">
    <location>
        <begin position="9"/>
        <end position="29"/>
    </location>
</feature>